<evidence type="ECO:0000313" key="9">
    <source>
        <dbReference type="Proteomes" id="UP000286031"/>
    </source>
</evidence>
<feature type="domain" description="NigD-like N-terminal OB" evidence="2">
    <location>
        <begin position="39"/>
        <end position="102"/>
    </location>
</feature>
<dbReference type="EMBL" id="VWFO01000056">
    <property type="protein sequence ID" value="KAA4660879.1"/>
    <property type="molecule type" value="Genomic_DNA"/>
</dbReference>
<dbReference type="Proteomes" id="UP000435985">
    <property type="component" value="Unassembled WGS sequence"/>
</dbReference>
<dbReference type="Gene3D" id="2.60.40.2370">
    <property type="entry name" value="NigD-like, C-terminal beta sandwich domain"/>
    <property type="match status" value="1"/>
</dbReference>
<evidence type="ECO:0000313" key="11">
    <source>
        <dbReference type="Proteomes" id="UP000435985"/>
    </source>
</evidence>
<evidence type="ECO:0000256" key="1">
    <source>
        <dbReference type="SAM" id="SignalP"/>
    </source>
</evidence>
<feature type="signal peptide" evidence="1">
    <location>
        <begin position="1"/>
        <end position="21"/>
    </location>
</feature>
<dbReference type="Gene3D" id="2.40.50.500">
    <property type="entry name" value="NigD-like N-terminal OB domain"/>
    <property type="match status" value="1"/>
</dbReference>
<sequence>MKKFKFIAFIFAIMTTMPILQSCLDDDDNSSDLLAISTINMISQDSKEFYFTLDDGKKMYPSNSQGWNNEDWVEGQRAFVIFNELEEPVNGYDLNIQVKGINPILTKDIVTMGEDDNDEEKIGDDKINTTYMWINKDNKYLTIEFQYYGTHSEDKKHFLNLVINDKEETAPTADEGNAEDEYINLEFRHNSEGDDPQRLGEGYVSFKLDKIKNRMEGKKGLRIRVNTIYGGPKTYEVKFP</sequence>
<feature type="domain" description="NigD-like C-terminal" evidence="3">
    <location>
        <begin position="109"/>
        <end position="239"/>
    </location>
</feature>
<dbReference type="EMBL" id="VWFC01000017">
    <property type="protein sequence ID" value="KAB1325341.1"/>
    <property type="molecule type" value="Genomic_DNA"/>
</dbReference>
<evidence type="ECO:0000313" key="10">
    <source>
        <dbReference type="Proteomes" id="UP000375690"/>
    </source>
</evidence>
<name>A0A139KS86_BACOV</name>
<accession>A0A139KS86</accession>
<protein>
    <submittedName>
        <fullName evidence="7">NigD-like protein</fullName>
    </submittedName>
</protein>
<evidence type="ECO:0000313" key="4">
    <source>
        <dbReference type="EMBL" id="KAA4532101.1"/>
    </source>
</evidence>
<dbReference type="EMBL" id="JAQNZF010000012">
    <property type="protein sequence ID" value="MDC2742804.1"/>
    <property type="molecule type" value="Genomic_DNA"/>
</dbReference>
<evidence type="ECO:0000259" key="2">
    <source>
        <dbReference type="Pfam" id="PF12667"/>
    </source>
</evidence>
<dbReference type="AlphaFoldDB" id="A0A139KS86"/>
<evidence type="ECO:0000313" key="7">
    <source>
        <dbReference type="EMBL" id="MDC2742804.1"/>
    </source>
</evidence>
<dbReference type="EMBL" id="VWGP01000015">
    <property type="protein sequence ID" value="KAA4532101.1"/>
    <property type="molecule type" value="Genomic_DNA"/>
</dbReference>
<comment type="caution">
    <text evidence="4">The sequence shown here is derived from an EMBL/GenBank/DDBJ whole genome shotgun (WGS) entry which is preliminary data.</text>
</comment>
<dbReference type="Proteomes" id="UP000375690">
    <property type="component" value="Unassembled WGS sequence"/>
</dbReference>
<evidence type="ECO:0000313" key="8">
    <source>
        <dbReference type="EMBL" id="RGX12872.1"/>
    </source>
</evidence>
<dbReference type="Proteomes" id="UP000286031">
    <property type="component" value="Unassembled WGS sequence"/>
</dbReference>
<dbReference type="Pfam" id="PF17415">
    <property type="entry name" value="NigD_C"/>
    <property type="match status" value="1"/>
</dbReference>
<dbReference type="RefSeq" id="WP_004305817.1">
    <property type="nucleotide sequence ID" value="NZ_CABKQC010000007.1"/>
</dbReference>
<dbReference type="PROSITE" id="PS51257">
    <property type="entry name" value="PROKAR_LIPOPROTEIN"/>
    <property type="match status" value="1"/>
</dbReference>
<dbReference type="Proteomes" id="UP001219389">
    <property type="component" value="Unassembled WGS sequence"/>
</dbReference>
<evidence type="ECO:0000313" key="6">
    <source>
        <dbReference type="EMBL" id="KAB1325341.1"/>
    </source>
</evidence>
<reference evidence="8 9" key="1">
    <citation type="submission" date="2018-08" db="EMBL/GenBank/DDBJ databases">
        <title>A genome reference for cultivated species of the human gut microbiota.</title>
        <authorList>
            <person name="Zou Y."/>
            <person name="Xue W."/>
            <person name="Luo G."/>
        </authorList>
    </citation>
    <scope>NUCLEOTIDE SEQUENCE [LARGE SCALE GENOMIC DNA]</scope>
    <source>
        <strain evidence="8 9">AF04-46</strain>
    </source>
</reference>
<dbReference type="InterPro" id="IPR038143">
    <property type="entry name" value="NigD-like_C_dom_sf"/>
</dbReference>
<evidence type="ECO:0000313" key="12">
    <source>
        <dbReference type="Proteomes" id="UP000478493"/>
    </source>
</evidence>
<evidence type="ECO:0000313" key="5">
    <source>
        <dbReference type="EMBL" id="KAA4660879.1"/>
    </source>
</evidence>
<dbReference type="STRING" id="28116.Bovatus_04952"/>
<dbReference type="EMBL" id="QSBI01000002">
    <property type="protein sequence ID" value="RGX12872.1"/>
    <property type="molecule type" value="Genomic_DNA"/>
</dbReference>
<dbReference type="InterPro" id="IPR038179">
    <property type="entry name" value="NigD-like_N_sf"/>
</dbReference>
<reference evidence="10 11" key="2">
    <citation type="journal article" date="2019" name="Nat. Med.">
        <title>A library of human gut bacterial isolates paired with longitudinal multiomics data enables mechanistic microbiome research.</title>
        <authorList>
            <person name="Poyet M."/>
            <person name="Groussin M."/>
            <person name="Gibbons S.M."/>
            <person name="Avila-Pacheco J."/>
            <person name="Jiang X."/>
            <person name="Kearney S.M."/>
            <person name="Perrotta A.R."/>
            <person name="Berdy B."/>
            <person name="Zhao S."/>
            <person name="Lieberman T.D."/>
            <person name="Swanson P.K."/>
            <person name="Smith M."/>
            <person name="Roesemann S."/>
            <person name="Alexander J.E."/>
            <person name="Rich S.A."/>
            <person name="Livny J."/>
            <person name="Vlamakis H."/>
            <person name="Clish C."/>
            <person name="Bullock K."/>
            <person name="Deik A."/>
            <person name="Scott J."/>
            <person name="Pierce K.A."/>
            <person name="Xavier R.J."/>
            <person name="Alm E.J."/>
        </authorList>
    </citation>
    <scope>NUCLEOTIDE SEQUENCE [LARGE SCALE GENOMIC DNA]</scope>
    <source>
        <strain evidence="5 11">BIOML-A14</strain>
        <strain evidence="6 10">BIOML-A2</strain>
        <strain evidence="4 12">BIOML-A41</strain>
    </source>
</reference>
<dbReference type="InterPro" id="IPR035376">
    <property type="entry name" value="NigD_C"/>
</dbReference>
<keyword evidence="1" id="KW-0732">Signal</keyword>
<gene>
    <name evidence="8" type="ORF">DWV35_02930</name>
    <name evidence="6" type="ORF">F3B53_14825</name>
    <name evidence="4" type="ORF">F3B85_18200</name>
    <name evidence="5" type="ORF">F3B98_25130</name>
    <name evidence="7" type="ORF">PO382_11265</name>
</gene>
<feature type="chain" id="PRO_5042682050" evidence="1">
    <location>
        <begin position="22"/>
        <end position="240"/>
    </location>
</feature>
<proteinExistence type="predicted"/>
<reference evidence="7" key="3">
    <citation type="submission" date="2022-10" db="EMBL/GenBank/DDBJ databases">
        <title>Human gut microbiome strain richness.</title>
        <authorList>
            <person name="Chen-Liaw A."/>
        </authorList>
    </citation>
    <scope>NUCLEOTIDE SEQUENCE</scope>
    <source>
        <strain evidence="7">BSD2780120875st1_E1_BSD2780120875_150330</strain>
    </source>
</reference>
<dbReference type="InterPro" id="IPR024299">
    <property type="entry name" value="NigD-like_OB_dom"/>
</dbReference>
<evidence type="ECO:0000259" key="3">
    <source>
        <dbReference type="Pfam" id="PF17415"/>
    </source>
</evidence>
<organism evidence="4 12">
    <name type="scientific">Bacteroides ovatus</name>
    <dbReference type="NCBI Taxonomy" id="28116"/>
    <lineage>
        <taxon>Bacteria</taxon>
        <taxon>Pseudomonadati</taxon>
        <taxon>Bacteroidota</taxon>
        <taxon>Bacteroidia</taxon>
        <taxon>Bacteroidales</taxon>
        <taxon>Bacteroidaceae</taxon>
        <taxon>Bacteroides</taxon>
    </lineage>
</organism>
<dbReference type="Proteomes" id="UP000478493">
    <property type="component" value="Unassembled WGS sequence"/>
</dbReference>
<dbReference type="Pfam" id="PF12667">
    <property type="entry name" value="NigD_N"/>
    <property type="match status" value="1"/>
</dbReference>